<protein>
    <submittedName>
        <fullName evidence="2">Uncharacterized protein</fullName>
    </submittedName>
</protein>
<evidence type="ECO:0000313" key="2">
    <source>
        <dbReference type="EMBL" id="CUN83329.1"/>
    </source>
</evidence>
<dbReference type="AlphaFoldDB" id="A0A174A615"/>
<gene>
    <name evidence="2" type="ORF">ERS852382_01449</name>
</gene>
<proteinExistence type="predicted"/>
<reference evidence="2 3" key="1">
    <citation type="submission" date="2015-09" db="EMBL/GenBank/DDBJ databases">
        <authorList>
            <consortium name="Pathogen Informatics"/>
        </authorList>
    </citation>
    <scope>NUCLEOTIDE SEQUENCE [LARGE SCALE GENOMIC DNA]</scope>
    <source>
        <strain evidence="2 3">2789STDY5608824</strain>
    </source>
</reference>
<accession>A0A174A615</accession>
<dbReference type="EMBL" id="CYYI01000005">
    <property type="protein sequence ID" value="CUN83329.1"/>
    <property type="molecule type" value="Genomic_DNA"/>
</dbReference>
<evidence type="ECO:0000256" key="1">
    <source>
        <dbReference type="SAM" id="MobiDB-lite"/>
    </source>
</evidence>
<feature type="region of interest" description="Disordered" evidence="1">
    <location>
        <begin position="166"/>
        <end position="192"/>
    </location>
</feature>
<feature type="compositionally biased region" description="Polar residues" evidence="1">
    <location>
        <begin position="167"/>
        <end position="192"/>
    </location>
</feature>
<dbReference type="Proteomes" id="UP000095647">
    <property type="component" value="Unassembled WGS sequence"/>
</dbReference>
<sequence>MAESRTFSTPSIVHVRPSVTALRRTQRNNGAITICGQLDAPNRERGLVTYGMPQLHGLGNAENTPAGFGQGRPLDRLVCIISIHGVQYKRWQRFDVRFSKVVVGEHAIWGSSAWHGRNSNDLERNSLWITNGDGSSYHRSLYKGRGLALPEVRQTRYFFSLGESGMDQPQPSLQGNSDQFITNQHKLVSSEP</sequence>
<evidence type="ECO:0000313" key="3">
    <source>
        <dbReference type="Proteomes" id="UP000095647"/>
    </source>
</evidence>
<name>A0A174A615_BIFAD</name>
<organism evidence="2 3">
    <name type="scientific">Bifidobacterium adolescentis</name>
    <dbReference type="NCBI Taxonomy" id="1680"/>
    <lineage>
        <taxon>Bacteria</taxon>
        <taxon>Bacillati</taxon>
        <taxon>Actinomycetota</taxon>
        <taxon>Actinomycetes</taxon>
        <taxon>Bifidobacteriales</taxon>
        <taxon>Bifidobacteriaceae</taxon>
        <taxon>Bifidobacterium</taxon>
    </lineage>
</organism>